<dbReference type="AlphaFoldDB" id="K1QR33"/>
<dbReference type="InParanoid" id="K1QR33"/>
<feature type="region of interest" description="Disordered" evidence="1">
    <location>
        <begin position="1"/>
        <end position="90"/>
    </location>
</feature>
<protein>
    <submittedName>
        <fullName evidence="2">Uncharacterized protein</fullName>
    </submittedName>
</protein>
<dbReference type="HOGENOM" id="CLU_2443004_0_0_1"/>
<organism evidence="2">
    <name type="scientific">Magallana gigas</name>
    <name type="common">Pacific oyster</name>
    <name type="synonym">Crassostrea gigas</name>
    <dbReference type="NCBI Taxonomy" id="29159"/>
    <lineage>
        <taxon>Eukaryota</taxon>
        <taxon>Metazoa</taxon>
        <taxon>Spiralia</taxon>
        <taxon>Lophotrochozoa</taxon>
        <taxon>Mollusca</taxon>
        <taxon>Bivalvia</taxon>
        <taxon>Autobranchia</taxon>
        <taxon>Pteriomorphia</taxon>
        <taxon>Ostreida</taxon>
        <taxon>Ostreoidea</taxon>
        <taxon>Ostreidae</taxon>
        <taxon>Magallana</taxon>
    </lineage>
</organism>
<dbReference type="EMBL" id="JH817714">
    <property type="protein sequence ID" value="EKC33564.1"/>
    <property type="molecule type" value="Genomic_DNA"/>
</dbReference>
<name>K1QR33_MAGGI</name>
<gene>
    <name evidence="2" type="ORF">CGI_10006597</name>
</gene>
<evidence type="ECO:0000256" key="1">
    <source>
        <dbReference type="SAM" id="MobiDB-lite"/>
    </source>
</evidence>
<feature type="compositionally biased region" description="Basic and acidic residues" evidence="1">
    <location>
        <begin position="22"/>
        <end position="55"/>
    </location>
</feature>
<accession>K1QR33</accession>
<proteinExistence type="predicted"/>
<evidence type="ECO:0000313" key="2">
    <source>
        <dbReference type="EMBL" id="EKC33564.1"/>
    </source>
</evidence>
<feature type="compositionally biased region" description="Low complexity" evidence="1">
    <location>
        <begin position="74"/>
        <end position="90"/>
    </location>
</feature>
<sequence>MEEAVDHMQYFQHSRQSRPPKPKREAVRSMADKDKVSVDSQKDGEGESEIKELRSRCSSLRIEGEWQGPSRPDASVAATSSTRRAGGSQS</sequence>
<reference evidence="2" key="1">
    <citation type="journal article" date="2012" name="Nature">
        <title>The oyster genome reveals stress adaptation and complexity of shell formation.</title>
        <authorList>
            <person name="Zhang G."/>
            <person name="Fang X."/>
            <person name="Guo X."/>
            <person name="Li L."/>
            <person name="Luo R."/>
            <person name="Xu F."/>
            <person name="Yang P."/>
            <person name="Zhang L."/>
            <person name="Wang X."/>
            <person name="Qi H."/>
            <person name="Xiong Z."/>
            <person name="Que H."/>
            <person name="Xie Y."/>
            <person name="Holland P.W."/>
            <person name="Paps J."/>
            <person name="Zhu Y."/>
            <person name="Wu F."/>
            <person name="Chen Y."/>
            <person name="Wang J."/>
            <person name="Peng C."/>
            <person name="Meng J."/>
            <person name="Yang L."/>
            <person name="Liu J."/>
            <person name="Wen B."/>
            <person name="Zhang N."/>
            <person name="Huang Z."/>
            <person name="Zhu Q."/>
            <person name="Feng Y."/>
            <person name="Mount A."/>
            <person name="Hedgecock D."/>
            <person name="Xu Z."/>
            <person name="Liu Y."/>
            <person name="Domazet-Loso T."/>
            <person name="Du Y."/>
            <person name="Sun X."/>
            <person name="Zhang S."/>
            <person name="Liu B."/>
            <person name="Cheng P."/>
            <person name="Jiang X."/>
            <person name="Li J."/>
            <person name="Fan D."/>
            <person name="Wang W."/>
            <person name="Fu W."/>
            <person name="Wang T."/>
            <person name="Wang B."/>
            <person name="Zhang J."/>
            <person name="Peng Z."/>
            <person name="Li Y."/>
            <person name="Li N."/>
            <person name="Wang J."/>
            <person name="Chen M."/>
            <person name="He Y."/>
            <person name="Tan F."/>
            <person name="Song X."/>
            <person name="Zheng Q."/>
            <person name="Huang R."/>
            <person name="Yang H."/>
            <person name="Du X."/>
            <person name="Chen L."/>
            <person name="Yang M."/>
            <person name="Gaffney P.M."/>
            <person name="Wang S."/>
            <person name="Luo L."/>
            <person name="She Z."/>
            <person name="Ming Y."/>
            <person name="Huang W."/>
            <person name="Zhang S."/>
            <person name="Huang B."/>
            <person name="Zhang Y."/>
            <person name="Qu T."/>
            <person name="Ni P."/>
            <person name="Miao G."/>
            <person name="Wang J."/>
            <person name="Wang Q."/>
            <person name="Steinberg C.E."/>
            <person name="Wang H."/>
            <person name="Li N."/>
            <person name="Qian L."/>
            <person name="Zhang G."/>
            <person name="Li Y."/>
            <person name="Yang H."/>
            <person name="Liu X."/>
            <person name="Wang J."/>
            <person name="Yin Y."/>
            <person name="Wang J."/>
        </authorList>
    </citation>
    <scope>NUCLEOTIDE SEQUENCE [LARGE SCALE GENOMIC DNA]</scope>
    <source>
        <strain evidence="2">05x7-T-G4-1.051#20</strain>
    </source>
</reference>